<dbReference type="InterPro" id="IPR003439">
    <property type="entry name" value="ABC_transporter-like_ATP-bd"/>
</dbReference>
<dbReference type="AlphaFoldDB" id="A0A7W8M484"/>
<dbReference type="Proteomes" id="UP000543642">
    <property type="component" value="Unassembled WGS sequence"/>
</dbReference>
<accession>A0A7W8M484</accession>
<gene>
    <name evidence="6" type="ORF">HNP82_000426</name>
</gene>
<keyword evidence="3" id="KW-0547">Nucleotide-binding</keyword>
<dbReference type="CDD" id="cd03255">
    <property type="entry name" value="ABC_MJ0796_LolCDE_FtsE"/>
    <property type="match status" value="1"/>
</dbReference>
<evidence type="ECO:0000256" key="3">
    <source>
        <dbReference type="ARBA" id="ARBA00022741"/>
    </source>
</evidence>
<dbReference type="GO" id="GO:0016887">
    <property type="term" value="F:ATP hydrolysis activity"/>
    <property type="evidence" value="ECO:0007669"/>
    <property type="project" value="InterPro"/>
</dbReference>
<evidence type="ECO:0000259" key="5">
    <source>
        <dbReference type="PROSITE" id="PS50893"/>
    </source>
</evidence>
<proteinExistence type="inferred from homology"/>
<dbReference type="SUPFAM" id="SSF52540">
    <property type="entry name" value="P-loop containing nucleoside triphosphate hydrolases"/>
    <property type="match status" value="1"/>
</dbReference>
<organism evidence="6 7">
    <name type="scientific">Catenibacillus scindens</name>
    <dbReference type="NCBI Taxonomy" id="673271"/>
    <lineage>
        <taxon>Bacteria</taxon>
        <taxon>Bacillati</taxon>
        <taxon>Bacillota</taxon>
        <taxon>Clostridia</taxon>
        <taxon>Lachnospirales</taxon>
        <taxon>Lachnospiraceae</taxon>
        <taxon>Catenibacillus</taxon>
    </lineage>
</organism>
<evidence type="ECO:0000313" key="6">
    <source>
        <dbReference type="EMBL" id="MBB5263332.1"/>
    </source>
</evidence>
<dbReference type="Pfam" id="PF00005">
    <property type="entry name" value="ABC_tran"/>
    <property type="match status" value="1"/>
</dbReference>
<dbReference type="PANTHER" id="PTHR42798:SF7">
    <property type="entry name" value="ALPHA-D-RIBOSE 1-METHYLPHOSPHONATE 5-TRIPHOSPHATE SYNTHASE SUBUNIT PHNL"/>
    <property type="match status" value="1"/>
</dbReference>
<name>A0A7W8M484_9FIRM</name>
<feature type="domain" description="ABC transporter" evidence="5">
    <location>
        <begin position="4"/>
        <end position="244"/>
    </location>
</feature>
<dbReference type="InterPro" id="IPR017871">
    <property type="entry name" value="ABC_transporter-like_CS"/>
</dbReference>
<dbReference type="EMBL" id="JACHFW010000001">
    <property type="protein sequence ID" value="MBB5263332.1"/>
    <property type="molecule type" value="Genomic_DNA"/>
</dbReference>
<evidence type="ECO:0000313" key="7">
    <source>
        <dbReference type="Proteomes" id="UP000543642"/>
    </source>
</evidence>
<sequence>MTILEVNNLKKVYTTRFGGQHVQALQNVSFSVESGEFVAIMGESGSGKTTLLNILAALDRPTGGQVLLNGKDIVKIREKELSSFRRDHLGFVFQDFNLLDTFSLKDNIFLPLVLSRTPYAAMEEKLEPIARRLEITDILNKFPYEVSGGQKQRAAVARALITNPDLVLADEPTGALDSRSSDSLLKLFEDINRSGQTIIMVTHSTNAACHASRVLFIKDGSVFHQIYRAGNSYENMYQKISDTLTLIATGGARRLSGEPSFGRGGEQNA</sequence>
<keyword evidence="7" id="KW-1185">Reference proteome</keyword>
<evidence type="ECO:0000256" key="4">
    <source>
        <dbReference type="ARBA" id="ARBA00022840"/>
    </source>
</evidence>
<comment type="similarity">
    <text evidence="1">Belongs to the ABC transporter superfamily.</text>
</comment>
<dbReference type="FunFam" id="3.40.50.300:FF:000032">
    <property type="entry name" value="Export ABC transporter ATP-binding protein"/>
    <property type="match status" value="1"/>
</dbReference>
<dbReference type="InterPro" id="IPR017911">
    <property type="entry name" value="MacB-like_ATP-bd"/>
</dbReference>
<keyword evidence="2" id="KW-0813">Transport</keyword>
<dbReference type="RefSeq" id="WP_183770944.1">
    <property type="nucleotide sequence ID" value="NZ_CAWVEG010000069.1"/>
</dbReference>
<dbReference type="InterPro" id="IPR027417">
    <property type="entry name" value="P-loop_NTPase"/>
</dbReference>
<dbReference type="PROSITE" id="PS50893">
    <property type="entry name" value="ABC_TRANSPORTER_2"/>
    <property type="match status" value="1"/>
</dbReference>
<evidence type="ECO:0000256" key="2">
    <source>
        <dbReference type="ARBA" id="ARBA00022448"/>
    </source>
</evidence>
<protein>
    <submittedName>
        <fullName evidence="6">Putative ABC transport system ATP-binding protein</fullName>
    </submittedName>
</protein>
<dbReference type="GO" id="GO:0098796">
    <property type="term" value="C:membrane protein complex"/>
    <property type="evidence" value="ECO:0007669"/>
    <property type="project" value="UniProtKB-ARBA"/>
</dbReference>
<evidence type="ECO:0000256" key="1">
    <source>
        <dbReference type="ARBA" id="ARBA00005417"/>
    </source>
</evidence>
<comment type="caution">
    <text evidence="6">The sequence shown here is derived from an EMBL/GenBank/DDBJ whole genome shotgun (WGS) entry which is preliminary data.</text>
</comment>
<dbReference type="SMART" id="SM00382">
    <property type="entry name" value="AAA"/>
    <property type="match status" value="1"/>
</dbReference>
<keyword evidence="4 6" id="KW-0067">ATP-binding</keyword>
<dbReference type="PROSITE" id="PS00211">
    <property type="entry name" value="ABC_TRANSPORTER_1"/>
    <property type="match status" value="1"/>
</dbReference>
<dbReference type="GO" id="GO:0005524">
    <property type="term" value="F:ATP binding"/>
    <property type="evidence" value="ECO:0007669"/>
    <property type="project" value="UniProtKB-KW"/>
</dbReference>
<dbReference type="InterPro" id="IPR003593">
    <property type="entry name" value="AAA+_ATPase"/>
</dbReference>
<dbReference type="GO" id="GO:0022857">
    <property type="term" value="F:transmembrane transporter activity"/>
    <property type="evidence" value="ECO:0007669"/>
    <property type="project" value="UniProtKB-ARBA"/>
</dbReference>
<dbReference type="PANTHER" id="PTHR42798">
    <property type="entry name" value="LIPOPROTEIN-RELEASING SYSTEM ATP-BINDING PROTEIN LOLD"/>
    <property type="match status" value="1"/>
</dbReference>
<reference evidence="6 7" key="1">
    <citation type="submission" date="2020-08" db="EMBL/GenBank/DDBJ databases">
        <title>Genomic Encyclopedia of Type Strains, Phase IV (KMG-IV): sequencing the most valuable type-strain genomes for metagenomic binning, comparative biology and taxonomic classification.</title>
        <authorList>
            <person name="Goeker M."/>
        </authorList>
    </citation>
    <scope>NUCLEOTIDE SEQUENCE [LARGE SCALE GENOMIC DNA]</scope>
    <source>
        <strain evidence="6 7">DSM 106146</strain>
    </source>
</reference>
<dbReference type="Gene3D" id="3.40.50.300">
    <property type="entry name" value="P-loop containing nucleotide triphosphate hydrolases"/>
    <property type="match status" value="1"/>
</dbReference>